<keyword evidence="2" id="KW-1185">Reference proteome</keyword>
<dbReference type="Proteomes" id="UP000054007">
    <property type="component" value="Unassembled WGS sequence"/>
</dbReference>
<evidence type="ECO:0000313" key="1">
    <source>
        <dbReference type="EMBL" id="KIY68965.1"/>
    </source>
</evidence>
<accession>A0A0D7BFI4</accession>
<reference evidence="1 2" key="1">
    <citation type="journal article" date="2015" name="Fungal Genet. Biol.">
        <title>Evolution of novel wood decay mechanisms in Agaricales revealed by the genome sequences of Fistulina hepatica and Cylindrobasidium torrendii.</title>
        <authorList>
            <person name="Floudas D."/>
            <person name="Held B.W."/>
            <person name="Riley R."/>
            <person name="Nagy L.G."/>
            <person name="Koehler G."/>
            <person name="Ransdell A.S."/>
            <person name="Younus H."/>
            <person name="Chow J."/>
            <person name="Chiniquy J."/>
            <person name="Lipzen A."/>
            <person name="Tritt A."/>
            <person name="Sun H."/>
            <person name="Haridas S."/>
            <person name="LaButti K."/>
            <person name="Ohm R.A."/>
            <person name="Kues U."/>
            <person name="Blanchette R.A."/>
            <person name="Grigoriev I.V."/>
            <person name="Minto R.E."/>
            <person name="Hibbett D.S."/>
        </authorList>
    </citation>
    <scope>NUCLEOTIDE SEQUENCE [LARGE SCALE GENOMIC DNA]</scope>
    <source>
        <strain evidence="1 2">FP15055 ss-10</strain>
    </source>
</reference>
<dbReference type="AlphaFoldDB" id="A0A0D7BFI4"/>
<name>A0A0D7BFI4_9AGAR</name>
<dbReference type="EMBL" id="KN880493">
    <property type="protein sequence ID" value="KIY68965.1"/>
    <property type="molecule type" value="Genomic_DNA"/>
</dbReference>
<evidence type="ECO:0000313" key="2">
    <source>
        <dbReference type="Proteomes" id="UP000054007"/>
    </source>
</evidence>
<proteinExistence type="predicted"/>
<protein>
    <submittedName>
        <fullName evidence="1">Uncharacterized protein</fullName>
    </submittedName>
</protein>
<gene>
    <name evidence="1" type="ORF">CYLTODRAFT_246929</name>
</gene>
<sequence>MPLSCSQCVSQIASAGMAHSHCFLMLEWACHAVAALFVIKKHPFMSQTTAKLQKQCRYSLTGSNDHFDAVRLVNRGCSIAGFSSLRWSRYILRNSLDSGRHSRQDSMISIPYYCQSTSTNPFAGPLCSPFPTRFSYQRARNPGARP</sequence>
<organism evidence="1 2">
    <name type="scientific">Cylindrobasidium torrendii FP15055 ss-10</name>
    <dbReference type="NCBI Taxonomy" id="1314674"/>
    <lineage>
        <taxon>Eukaryota</taxon>
        <taxon>Fungi</taxon>
        <taxon>Dikarya</taxon>
        <taxon>Basidiomycota</taxon>
        <taxon>Agaricomycotina</taxon>
        <taxon>Agaricomycetes</taxon>
        <taxon>Agaricomycetidae</taxon>
        <taxon>Agaricales</taxon>
        <taxon>Marasmiineae</taxon>
        <taxon>Physalacriaceae</taxon>
        <taxon>Cylindrobasidium</taxon>
    </lineage>
</organism>